<name>A0ABX0GSZ1_9ACTN</name>
<protein>
    <recommendedName>
        <fullName evidence="3">Excreted virulence factor EspC (Type VII ESX diderm)</fullName>
    </recommendedName>
</protein>
<dbReference type="Proteomes" id="UP000800981">
    <property type="component" value="Unassembled WGS sequence"/>
</dbReference>
<organism evidence="1 2">
    <name type="scientific">Motilibacter deserti</name>
    <dbReference type="NCBI Taxonomy" id="2714956"/>
    <lineage>
        <taxon>Bacteria</taxon>
        <taxon>Bacillati</taxon>
        <taxon>Actinomycetota</taxon>
        <taxon>Actinomycetes</taxon>
        <taxon>Motilibacterales</taxon>
        <taxon>Motilibacteraceae</taxon>
        <taxon>Motilibacter</taxon>
    </lineage>
</organism>
<proteinExistence type="predicted"/>
<comment type="caution">
    <text evidence="1">The sequence shown here is derived from an EMBL/GenBank/DDBJ whole genome shotgun (WGS) entry which is preliminary data.</text>
</comment>
<sequence length="109" mass="11855">MPSYDFEVDLQSLAAAAQGVAETVQLFKDKDVEDLVPGEAALGSDVVWSAVEEFKDRWERGMNNLVGDVEEMGGRLGQVATNYAEFDAQGNERMTAVAGDVRAVRVMGR</sequence>
<evidence type="ECO:0000313" key="1">
    <source>
        <dbReference type="EMBL" id="NHC12939.1"/>
    </source>
</evidence>
<keyword evidence="2" id="KW-1185">Reference proteome</keyword>
<evidence type="ECO:0000313" key="2">
    <source>
        <dbReference type="Proteomes" id="UP000800981"/>
    </source>
</evidence>
<evidence type="ECO:0008006" key="3">
    <source>
        <dbReference type="Google" id="ProtNLM"/>
    </source>
</evidence>
<gene>
    <name evidence="1" type="ORF">G9H71_04005</name>
</gene>
<dbReference type="RefSeq" id="WP_166278121.1">
    <property type="nucleotide sequence ID" value="NZ_JAANNP010000001.1"/>
</dbReference>
<dbReference type="EMBL" id="JAANNP010000001">
    <property type="protein sequence ID" value="NHC12939.1"/>
    <property type="molecule type" value="Genomic_DNA"/>
</dbReference>
<reference evidence="1 2" key="1">
    <citation type="submission" date="2020-03" db="EMBL/GenBank/DDBJ databases">
        <title>Two novel Motilibacter sp.</title>
        <authorList>
            <person name="Liu S."/>
        </authorList>
    </citation>
    <scope>NUCLEOTIDE SEQUENCE [LARGE SCALE GENOMIC DNA]</scope>
    <source>
        <strain evidence="1 2">E257</strain>
    </source>
</reference>
<accession>A0ABX0GSZ1</accession>